<dbReference type="AlphaFoldDB" id="A0A2W2B451"/>
<evidence type="ECO:0000256" key="5">
    <source>
        <dbReference type="ARBA" id="ARBA00023136"/>
    </source>
</evidence>
<dbReference type="InterPro" id="IPR035986">
    <property type="entry name" value="PKD_dom_sf"/>
</dbReference>
<evidence type="ECO:0000256" key="6">
    <source>
        <dbReference type="SAM" id="SignalP"/>
    </source>
</evidence>
<dbReference type="PROSITE" id="PS50093">
    <property type="entry name" value="PKD"/>
    <property type="match status" value="3"/>
</dbReference>
<protein>
    <recommendedName>
        <fullName evidence="7">PKD domain-containing protein</fullName>
    </recommendedName>
</protein>
<dbReference type="EMBL" id="QKTW01000027">
    <property type="protein sequence ID" value="PZF71029.1"/>
    <property type="molecule type" value="Genomic_DNA"/>
</dbReference>
<feature type="domain" description="PKD" evidence="7">
    <location>
        <begin position="53"/>
        <end position="95"/>
    </location>
</feature>
<reference evidence="8 9" key="1">
    <citation type="submission" date="2018-06" db="EMBL/GenBank/DDBJ databases">
        <title>Mucibacter soli gen. nov., sp. nov., a new member of the family Chitinophagaceae producing mucin.</title>
        <authorList>
            <person name="Kim M.-K."/>
            <person name="Park S."/>
            <person name="Kim T.-S."/>
            <person name="Joung Y."/>
            <person name="Han J.-H."/>
            <person name="Kim S.B."/>
        </authorList>
    </citation>
    <scope>NUCLEOTIDE SEQUENCE [LARGE SCALE GENOMIC DNA]</scope>
    <source>
        <strain evidence="8 9">R1-15</strain>
    </source>
</reference>
<evidence type="ECO:0000256" key="1">
    <source>
        <dbReference type="ARBA" id="ARBA00004141"/>
    </source>
</evidence>
<keyword evidence="4" id="KW-1133">Transmembrane helix</keyword>
<feature type="signal peptide" evidence="6">
    <location>
        <begin position="1"/>
        <end position="19"/>
    </location>
</feature>
<sequence>MKKILTFFAALLTIYSADAQCSAGFSATQTPVSASLQNVNFLTGATWNTPLPTGNAAFLTMVFGDGSANYTSQGNYTTNHIYATPGTYYAKLAISVIDTIHGLLVCTDTADKQVTVTGPATPCQSIFSTAIDASNNGDVQFVASNPSGTQNMHYSWIYGDGYTGTGANVTHNYTSTGTYTVTLTAIDSASNPACVYTVSNVIQVINTCGGHIANYNVVSISYSTANINNTSATFQGQSLETHWDFGDGATSNATFAVTHAYAAAGTYNVKMTVKWIDINSLNIICMDSTTNPVTVLAPQNIISGNVVFDSLGTPLGNIDTAQVWLYKKDASGLYQAVDSQKNNLNNYVAYYGFQNQPSGTYIVRAKRTTGAQTGMDDAPTYYSASLYWSQATDIVHTGVTITGKDIIMQSGTMTLGPGTISGTVADVNGNGVANILVLLRDINNQLMKYTYTDANGNYSFGTLFVGVYSVYPELLNYVTTPISNVMITSSSNSQTGLVFTQTTNEIKPKETGVAGVVKNNFVVYPNPAKNMTFIRWEQTGGAADITVTDVAGRVVKELKNIPMTGTTELNVAALQSGLYFVKIQTGTTQQTVKISIL</sequence>
<dbReference type="GO" id="GO:0005261">
    <property type="term" value="F:monoatomic cation channel activity"/>
    <property type="evidence" value="ECO:0007669"/>
    <property type="project" value="TreeGrafter"/>
</dbReference>
<dbReference type="GO" id="GO:0006816">
    <property type="term" value="P:calcium ion transport"/>
    <property type="evidence" value="ECO:0007669"/>
    <property type="project" value="TreeGrafter"/>
</dbReference>
<evidence type="ECO:0000313" key="9">
    <source>
        <dbReference type="Proteomes" id="UP000248745"/>
    </source>
</evidence>
<dbReference type="SMART" id="SM00089">
    <property type="entry name" value="PKD"/>
    <property type="match status" value="3"/>
</dbReference>
<dbReference type="PANTHER" id="PTHR46730">
    <property type="entry name" value="POLYCYSTIN-1"/>
    <property type="match status" value="1"/>
</dbReference>
<evidence type="ECO:0000256" key="4">
    <source>
        <dbReference type="ARBA" id="ARBA00022989"/>
    </source>
</evidence>
<dbReference type="CDD" id="cd00146">
    <property type="entry name" value="PKD"/>
    <property type="match status" value="2"/>
</dbReference>
<accession>A0A2W2B451</accession>
<dbReference type="Gene3D" id="2.60.40.10">
    <property type="entry name" value="Immunoglobulins"/>
    <property type="match status" value="3"/>
</dbReference>
<comment type="caution">
    <text evidence="8">The sequence shown here is derived from an EMBL/GenBank/DDBJ whole genome shotgun (WGS) entry which is preliminary data.</text>
</comment>
<proteinExistence type="predicted"/>
<dbReference type="InterPro" id="IPR000601">
    <property type="entry name" value="PKD_dom"/>
</dbReference>
<dbReference type="SUPFAM" id="SSF49299">
    <property type="entry name" value="PKD domain"/>
    <property type="match status" value="3"/>
</dbReference>
<gene>
    <name evidence="8" type="ORF">DN068_20210</name>
</gene>
<feature type="chain" id="PRO_5015937826" description="PKD domain-containing protein" evidence="6">
    <location>
        <begin position="20"/>
        <end position="597"/>
    </location>
</feature>
<feature type="domain" description="PKD" evidence="7">
    <location>
        <begin position="147"/>
        <end position="193"/>
    </location>
</feature>
<keyword evidence="6" id="KW-0732">Signal</keyword>
<dbReference type="InterPro" id="IPR026444">
    <property type="entry name" value="Secre_tail"/>
</dbReference>
<comment type="subcellular location">
    <subcellularLocation>
        <location evidence="1">Membrane</location>
        <topology evidence="1">Multi-pass membrane protein</topology>
    </subcellularLocation>
</comment>
<dbReference type="Proteomes" id="UP000248745">
    <property type="component" value="Unassembled WGS sequence"/>
</dbReference>
<dbReference type="SUPFAM" id="SSF49464">
    <property type="entry name" value="Carboxypeptidase regulatory domain-like"/>
    <property type="match status" value="1"/>
</dbReference>
<evidence type="ECO:0000256" key="3">
    <source>
        <dbReference type="ARBA" id="ARBA00022737"/>
    </source>
</evidence>
<dbReference type="RefSeq" id="WP_111000763.1">
    <property type="nucleotide sequence ID" value="NZ_QKTW01000027.1"/>
</dbReference>
<keyword evidence="9" id="KW-1185">Reference proteome</keyword>
<dbReference type="PANTHER" id="PTHR46730:SF4">
    <property type="entry name" value="POLYCYSTIC KIDNEY DISEASE PROTEIN 1-LIKE 1"/>
    <property type="match status" value="1"/>
</dbReference>
<dbReference type="GO" id="GO:0005886">
    <property type="term" value="C:plasma membrane"/>
    <property type="evidence" value="ECO:0007669"/>
    <property type="project" value="TreeGrafter"/>
</dbReference>
<feature type="domain" description="PKD" evidence="7">
    <location>
        <begin position="243"/>
        <end position="273"/>
    </location>
</feature>
<keyword evidence="5" id="KW-0472">Membrane</keyword>
<dbReference type="Pfam" id="PF18911">
    <property type="entry name" value="PKD_4"/>
    <property type="match status" value="2"/>
</dbReference>
<dbReference type="Pfam" id="PF13620">
    <property type="entry name" value="CarboxypepD_reg"/>
    <property type="match status" value="1"/>
</dbReference>
<keyword evidence="3" id="KW-0677">Repeat</keyword>
<name>A0A2W2B451_9BACT</name>
<dbReference type="OrthoDB" id="9801493at2"/>
<evidence type="ECO:0000256" key="2">
    <source>
        <dbReference type="ARBA" id="ARBA00022692"/>
    </source>
</evidence>
<keyword evidence="2" id="KW-0812">Transmembrane</keyword>
<organism evidence="8 9">
    <name type="scientific">Taibaiella soli</name>
    <dbReference type="NCBI Taxonomy" id="1649169"/>
    <lineage>
        <taxon>Bacteria</taxon>
        <taxon>Pseudomonadati</taxon>
        <taxon>Bacteroidota</taxon>
        <taxon>Chitinophagia</taxon>
        <taxon>Chitinophagales</taxon>
        <taxon>Chitinophagaceae</taxon>
        <taxon>Taibaiella</taxon>
    </lineage>
</organism>
<dbReference type="Gene3D" id="2.60.40.1120">
    <property type="entry name" value="Carboxypeptidase-like, regulatory domain"/>
    <property type="match status" value="1"/>
</dbReference>
<dbReference type="Pfam" id="PF18962">
    <property type="entry name" value="Por_Secre_tail"/>
    <property type="match status" value="1"/>
</dbReference>
<dbReference type="NCBIfam" id="TIGR04183">
    <property type="entry name" value="Por_Secre_tail"/>
    <property type="match status" value="1"/>
</dbReference>
<dbReference type="InterPro" id="IPR022409">
    <property type="entry name" value="PKD/Chitinase_dom"/>
</dbReference>
<evidence type="ECO:0000259" key="7">
    <source>
        <dbReference type="PROSITE" id="PS50093"/>
    </source>
</evidence>
<dbReference type="InterPro" id="IPR008969">
    <property type="entry name" value="CarboxyPept-like_regulatory"/>
</dbReference>
<dbReference type="InterPro" id="IPR013783">
    <property type="entry name" value="Ig-like_fold"/>
</dbReference>
<evidence type="ECO:0000313" key="8">
    <source>
        <dbReference type="EMBL" id="PZF71029.1"/>
    </source>
</evidence>